<accession>A0ABR3LIA0</accession>
<organism evidence="1 2">
    <name type="scientific">Cirrhinus molitorella</name>
    <name type="common">mud carp</name>
    <dbReference type="NCBI Taxonomy" id="172907"/>
    <lineage>
        <taxon>Eukaryota</taxon>
        <taxon>Metazoa</taxon>
        <taxon>Chordata</taxon>
        <taxon>Craniata</taxon>
        <taxon>Vertebrata</taxon>
        <taxon>Euteleostomi</taxon>
        <taxon>Actinopterygii</taxon>
        <taxon>Neopterygii</taxon>
        <taxon>Teleostei</taxon>
        <taxon>Ostariophysi</taxon>
        <taxon>Cypriniformes</taxon>
        <taxon>Cyprinidae</taxon>
        <taxon>Labeoninae</taxon>
        <taxon>Labeonini</taxon>
        <taxon>Cirrhinus</taxon>
    </lineage>
</organism>
<protein>
    <submittedName>
        <fullName evidence="1">Uncharacterized protein</fullName>
    </submittedName>
</protein>
<dbReference type="Proteomes" id="UP001558613">
    <property type="component" value="Unassembled WGS sequence"/>
</dbReference>
<sequence>MLRNAKIKSDIVAGCSPEQIRYPPASMMTMPKLSVSEAGLTPRSAPAPQRSAAPPAGVCVRVCDCTDRTDCVRLSLRITR</sequence>
<evidence type="ECO:0000313" key="2">
    <source>
        <dbReference type="Proteomes" id="UP001558613"/>
    </source>
</evidence>
<dbReference type="EMBL" id="JAYMGO010000022">
    <property type="protein sequence ID" value="KAL1251459.1"/>
    <property type="molecule type" value="Genomic_DNA"/>
</dbReference>
<keyword evidence="2" id="KW-1185">Reference proteome</keyword>
<evidence type="ECO:0000313" key="1">
    <source>
        <dbReference type="EMBL" id="KAL1251459.1"/>
    </source>
</evidence>
<comment type="caution">
    <text evidence="1">The sequence shown here is derived from an EMBL/GenBank/DDBJ whole genome shotgun (WGS) entry which is preliminary data.</text>
</comment>
<proteinExistence type="predicted"/>
<reference evidence="1 2" key="1">
    <citation type="submission" date="2023-09" db="EMBL/GenBank/DDBJ databases">
        <authorList>
            <person name="Wang M."/>
        </authorList>
    </citation>
    <scope>NUCLEOTIDE SEQUENCE [LARGE SCALE GENOMIC DNA]</scope>
    <source>
        <strain evidence="1">GT-2023</strain>
        <tissue evidence="1">Liver</tissue>
    </source>
</reference>
<name>A0ABR3LIA0_9TELE</name>
<gene>
    <name evidence="1" type="ORF">QQF64_019255</name>
</gene>